<feature type="domain" description="AB hydrolase-1" evidence="2">
    <location>
        <begin position="26"/>
        <end position="267"/>
    </location>
</feature>
<dbReference type="AlphaFoldDB" id="A0A6S6NYM8"/>
<dbReference type="Pfam" id="PF00561">
    <property type="entry name" value="Abhydrolase_1"/>
    <property type="match status" value="1"/>
</dbReference>
<dbReference type="Gene3D" id="3.40.50.1820">
    <property type="entry name" value="alpha/beta hydrolase"/>
    <property type="match status" value="1"/>
</dbReference>
<gene>
    <name evidence="3" type="ORF">NIIDNTM18_05470</name>
</gene>
<reference evidence="3 4" key="1">
    <citation type="submission" date="2020-07" db="EMBL/GenBank/DDBJ databases">
        <title>Complete genome sequence of Mycolicibacterium litorale like strain isolated from cardiac implantable electronic device infection.</title>
        <authorList>
            <person name="Fukano H."/>
            <person name="Miyama H."/>
            <person name="Hoshino Y."/>
        </authorList>
    </citation>
    <scope>NUCLEOTIDE SEQUENCE [LARGE SCALE GENOMIC DNA]</scope>
    <source>
        <strain evidence="3 4">NIIDNTM18</strain>
    </source>
</reference>
<dbReference type="SUPFAM" id="SSF53474">
    <property type="entry name" value="alpha/beta-Hydrolases"/>
    <property type="match status" value="1"/>
</dbReference>
<evidence type="ECO:0000256" key="1">
    <source>
        <dbReference type="ARBA" id="ARBA00022801"/>
    </source>
</evidence>
<dbReference type="PRINTS" id="PR00412">
    <property type="entry name" value="EPOXHYDRLASE"/>
</dbReference>
<protein>
    <submittedName>
        <fullName evidence="3">Alpha/beta hydrolase</fullName>
    </submittedName>
</protein>
<keyword evidence="1 3" id="KW-0378">Hydrolase</keyword>
<proteinExistence type="predicted"/>
<dbReference type="GO" id="GO:0016787">
    <property type="term" value="F:hydrolase activity"/>
    <property type="evidence" value="ECO:0007669"/>
    <property type="project" value="UniProtKB-KW"/>
</dbReference>
<evidence type="ECO:0000313" key="4">
    <source>
        <dbReference type="Proteomes" id="UP000515734"/>
    </source>
</evidence>
<accession>A0A6S6NYM8</accession>
<dbReference type="EMBL" id="AP023287">
    <property type="protein sequence ID" value="BCI51269.1"/>
    <property type="molecule type" value="Genomic_DNA"/>
</dbReference>
<evidence type="ECO:0000313" key="3">
    <source>
        <dbReference type="EMBL" id="BCI51269.1"/>
    </source>
</evidence>
<dbReference type="InterPro" id="IPR000639">
    <property type="entry name" value="Epox_hydrolase-like"/>
</dbReference>
<dbReference type="Proteomes" id="UP000515734">
    <property type="component" value="Chromosome"/>
</dbReference>
<dbReference type="InterPro" id="IPR029058">
    <property type="entry name" value="AB_hydrolase_fold"/>
</dbReference>
<organism evidence="3 4">
    <name type="scientific">Mycolicibacterium litorale</name>
    <dbReference type="NCBI Taxonomy" id="758802"/>
    <lineage>
        <taxon>Bacteria</taxon>
        <taxon>Bacillati</taxon>
        <taxon>Actinomycetota</taxon>
        <taxon>Actinomycetes</taxon>
        <taxon>Mycobacteriales</taxon>
        <taxon>Mycobacteriaceae</taxon>
        <taxon>Mycolicibacterium</taxon>
    </lineage>
</organism>
<name>A0A6S6NYM8_9MYCO</name>
<dbReference type="InterPro" id="IPR000073">
    <property type="entry name" value="AB_hydrolase_1"/>
</dbReference>
<dbReference type="PANTHER" id="PTHR43329">
    <property type="entry name" value="EPOXIDE HYDROLASE"/>
    <property type="match status" value="1"/>
</dbReference>
<evidence type="ECO:0000259" key="2">
    <source>
        <dbReference type="Pfam" id="PF00561"/>
    </source>
</evidence>
<sequence length="284" mass="31281">MLSGMEQYRRDDLVFDVRDAGPPDGPVVVLLHGFPQRNTCWDAVVERLTAQGYRCLAPNQRGYSPGARPMRRRDYRIPELVADVGALIDASGAERVHLVGHDWGAAVAWSVAAEMPDRLATVTPVSVPHPAAFLKAIATSRQGLASWYMYFFQLPWVPERVMLSGGGGVAKASLTRMRQNPALAERDVAAMREPGALTAGLNWYRAMPLMDPRATGGKITVPTMFVWSDDDPALLAKGAYDTARYVSGEYRFEVMSGASHWIPEERPDELAALLLDWFAAHPTT</sequence>